<proteinExistence type="predicted"/>
<feature type="region of interest" description="Disordered" evidence="1">
    <location>
        <begin position="146"/>
        <end position="180"/>
    </location>
</feature>
<keyword evidence="2" id="KW-1133">Transmembrane helix</keyword>
<feature type="region of interest" description="Disordered" evidence="1">
    <location>
        <begin position="1"/>
        <end position="27"/>
    </location>
</feature>
<dbReference type="AlphaFoldDB" id="A0A7S0F2Q1"/>
<dbReference type="EMBL" id="HBEO01029754">
    <property type="protein sequence ID" value="CAD8501986.1"/>
    <property type="molecule type" value="Transcribed_RNA"/>
</dbReference>
<name>A0A7S0F2Q1_9CRYP</name>
<feature type="transmembrane region" description="Helical" evidence="2">
    <location>
        <begin position="186"/>
        <end position="203"/>
    </location>
</feature>
<keyword evidence="2" id="KW-0472">Membrane</keyword>
<protein>
    <submittedName>
        <fullName evidence="3">Uncharacterized protein</fullName>
    </submittedName>
</protein>
<feature type="compositionally biased region" description="Low complexity" evidence="1">
    <location>
        <begin position="7"/>
        <end position="27"/>
    </location>
</feature>
<feature type="compositionally biased region" description="Basic and acidic residues" evidence="1">
    <location>
        <begin position="157"/>
        <end position="175"/>
    </location>
</feature>
<organism evidence="3">
    <name type="scientific">Hanusia phi</name>
    <dbReference type="NCBI Taxonomy" id="3032"/>
    <lineage>
        <taxon>Eukaryota</taxon>
        <taxon>Cryptophyceae</taxon>
        <taxon>Pyrenomonadales</taxon>
        <taxon>Geminigeraceae</taxon>
        <taxon>Hanusia</taxon>
    </lineage>
</organism>
<evidence type="ECO:0000256" key="1">
    <source>
        <dbReference type="SAM" id="MobiDB-lite"/>
    </source>
</evidence>
<keyword evidence="2" id="KW-0812">Transmembrane</keyword>
<gene>
    <name evidence="3" type="ORF">HPHI1048_LOCUS20199</name>
</gene>
<reference evidence="3" key="1">
    <citation type="submission" date="2021-01" db="EMBL/GenBank/DDBJ databases">
        <authorList>
            <person name="Corre E."/>
            <person name="Pelletier E."/>
            <person name="Niang G."/>
            <person name="Scheremetjew M."/>
            <person name="Finn R."/>
            <person name="Kale V."/>
            <person name="Holt S."/>
            <person name="Cochrane G."/>
            <person name="Meng A."/>
            <person name="Brown T."/>
            <person name="Cohen L."/>
        </authorList>
    </citation>
    <scope>NUCLEOTIDE SEQUENCE</scope>
    <source>
        <strain evidence="3">CCMP325</strain>
    </source>
</reference>
<evidence type="ECO:0000313" key="3">
    <source>
        <dbReference type="EMBL" id="CAD8501986.1"/>
    </source>
</evidence>
<evidence type="ECO:0000256" key="2">
    <source>
        <dbReference type="SAM" id="Phobius"/>
    </source>
</evidence>
<sequence length="208" mass="22532">MAERSRSNNQSSGDSSGYPSPASSTSSAQFPFPLPFPLPVFPFIQSPIQPQPVEAPPPDFENRCLSCGNLLPPGGHDISCEFCLTASEGFVNSVEHDIPGAPSLGVVDPRAMKKLPEPPQSRGFAKLPPIAETANRVRLAAAAPGTRELNLQLTPEASHEHEDDDKQGLDGRRPGSNEVTPKKRSIFQYVGIAALALTLVFLLRRWRR</sequence>
<accession>A0A7S0F2Q1</accession>